<reference evidence="2" key="2">
    <citation type="submission" date="2023-05" db="EMBL/GenBank/DDBJ databases">
        <authorList>
            <consortium name="Lawrence Berkeley National Laboratory"/>
            <person name="Steindorff A."/>
            <person name="Hensen N."/>
            <person name="Bonometti L."/>
            <person name="Westerberg I."/>
            <person name="Brannstrom I.O."/>
            <person name="Guillou S."/>
            <person name="Cros-Aarteil S."/>
            <person name="Calhoun S."/>
            <person name="Haridas S."/>
            <person name="Kuo A."/>
            <person name="Mondo S."/>
            <person name="Pangilinan J."/>
            <person name="Riley R."/>
            <person name="Labutti K."/>
            <person name="Andreopoulos B."/>
            <person name="Lipzen A."/>
            <person name="Chen C."/>
            <person name="Yanf M."/>
            <person name="Daum C."/>
            <person name="Ng V."/>
            <person name="Clum A."/>
            <person name="Ohm R."/>
            <person name="Martin F."/>
            <person name="Silar P."/>
            <person name="Natvig D."/>
            <person name="Lalanne C."/>
            <person name="Gautier V."/>
            <person name="Ament-Velasquez S.L."/>
            <person name="Kruys A."/>
            <person name="Hutchinson M.I."/>
            <person name="Powell A.J."/>
            <person name="Barry K."/>
            <person name="Miller A.N."/>
            <person name="Grigoriev I.V."/>
            <person name="Debuchy R."/>
            <person name="Gladieux P."/>
            <person name="Thoren M.H."/>
            <person name="Johannesson H."/>
        </authorList>
    </citation>
    <scope>NUCLEOTIDE SEQUENCE</scope>
    <source>
        <strain evidence="2">PSN293</strain>
    </source>
</reference>
<dbReference type="Proteomes" id="UP001301769">
    <property type="component" value="Unassembled WGS sequence"/>
</dbReference>
<proteinExistence type="predicted"/>
<keyword evidence="1" id="KW-0175">Coiled coil</keyword>
<feature type="coiled-coil region" evidence="1">
    <location>
        <begin position="7"/>
        <end position="34"/>
    </location>
</feature>
<reference evidence="2" key="1">
    <citation type="journal article" date="2023" name="Mol. Phylogenet. Evol.">
        <title>Genome-scale phylogeny and comparative genomics of the fungal order Sordariales.</title>
        <authorList>
            <person name="Hensen N."/>
            <person name="Bonometti L."/>
            <person name="Westerberg I."/>
            <person name="Brannstrom I.O."/>
            <person name="Guillou S."/>
            <person name="Cros-Aarteil S."/>
            <person name="Calhoun S."/>
            <person name="Haridas S."/>
            <person name="Kuo A."/>
            <person name="Mondo S."/>
            <person name="Pangilinan J."/>
            <person name="Riley R."/>
            <person name="LaButti K."/>
            <person name="Andreopoulos B."/>
            <person name="Lipzen A."/>
            <person name="Chen C."/>
            <person name="Yan M."/>
            <person name="Daum C."/>
            <person name="Ng V."/>
            <person name="Clum A."/>
            <person name="Steindorff A."/>
            <person name="Ohm R.A."/>
            <person name="Martin F."/>
            <person name="Silar P."/>
            <person name="Natvig D.O."/>
            <person name="Lalanne C."/>
            <person name="Gautier V."/>
            <person name="Ament-Velasquez S.L."/>
            <person name="Kruys A."/>
            <person name="Hutchinson M.I."/>
            <person name="Powell A.J."/>
            <person name="Barry K."/>
            <person name="Miller A.N."/>
            <person name="Grigoriev I.V."/>
            <person name="Debuchy R."/>
            <person name="Gladieux P."/>
            <person name="Hiltunen Thoren M."/>
            <person name="Johannesson H."/>
        </authorList>
    </citation>
    <scope>NUCLEOTIDE SEQUENCE</scope>
    <source>
        <strain evidence="2">PSN293</strain>
    </source>
</reference>
<keyword evidence="3" id="KW-1185">Reference proteome</keyword>
<name>A0AAN6XVJ0_9PEZI</name>
<evidence type="ECO:0000256" key="1">
    <source>
        <dbReference type="SAM" id="Coils"/>
    </source>
</evidence>
<dbReference type="EMBL" id="MU858293">
    <property type="protein sequence ID" value="KAK4207464.1"/>
    <property type="molecule type" value="Genomic_DNA"/>
</dbReference>
<comment type="caution">
    <text evidence="2">The sequence shown here is derived from an EMBL/GenBank/DDBJ whole genome shotgun (WGS) entry which is preliminary data.</text>
</comment>
<gene>
    <name evidence="2" type="ORF">QBC37DRAFT_433406</name>
</gene>
<sequence length="311" mass="34750">MTIIEKDKEINRTKASLQAQIAELQKRIASYGESGFRFVIDDKFRDKMEVAEQMISKLVSYVTRPSFQHLALDLDPTGFLQRNQHHLGNRIWIKFIFGVCWEVLRRGFFSSPLGFGIFGAEGDGFVLLDHIHQILAVHDATTSKLEILNDKQTNEVRGFLFEQIWGDVISASTAMSPEYQSNASGNKGLSIYLDRRIDVVADELVSVLSRCSGNNLDSRAPAQVRELVRHIGLLGLEMATQRAHLTLEFRAHGEDIQQGTVFMDETVGEGASGAACVDLLTEPAVTRLGNGRNDFTEYKVLRPGTFVAMRS</sequence>
<evidence type="ECO:0000313" key="2">
    <source>
        <dbReference type="EMBL" id="KAK4207464.1"/>
    </source>
</evidence>
<dbReference type="AlphaFoldDB" id="A0AAN6XVJ0"/>
<evidence type="ECO:0000313" key="3">
    <source>
        <dbReference type="Proteomes" id="UP001301769"/>
    </source>
</evidence>
<protein>
    <submittedName>
        <fullName evidence="2">Uncharacterized protein</fullName>
    </submittedName>
</protein>
<organism evidence="2 3">
    <name type="scientific">Rhypophila decipiens</name>
    <dbReference type="NCBI Taxonomy" id="261697"/>
    <lineage>
        <taxon>Eukaryota</taxon>
        <taxon>Fungi</taxon>
        <taxon>Dikarya</taxon>
        <taxon>Ascomycota</taxon>
        <taxon>Pezizomycotina</taxon>
        <taxon>Sordariomycetes</taxon>
        <taxon>Sordariomycetidae</taxon>
        <taxon>Sordariales</taxon>
        <taxon>Naviculisporaceae</taxon>
        <taxon>Rhypophila</taxon>
    </lineage>
</organism>
<accession>A0AAN6XVJ0</accession>